<dbReference type="AlphaFoldDB" id="A0A8T2MYQ4"/>
<organism evidence="4 5">
    <name type="scientific">Albula glossodonta</name>
    <name type="common">roundjaw bonefish</name>
    <dbReference type="NCBI Taxonomy" id="121402"/>
    <lineage>
        <taxon>Eukaryota</taxon>
        <taxon>Metazoa</taxon>
        <taxon>Chordata</taxon>
        <taxon>Craniata</taxon>
        <taxon>Vertebrata</taxon>
        <taxon>Euteleostomi</taxon>
        <taxon>Actinopterygii</taxon>
        <taxon>Neopterygii</taxon>
        <taxon>Teleostei</taxon>
        <taxon>Albuliformes</taxon>
        <taxon>Albulidae</taxon>
        <taxon>Albula</taxon>
    </lineage>
</organism>
<proteinExistence type="predicted"/>
<dbReference type="OrthoDB" id="441660at2759"/>
<gene>
    <name evidence="4" type="ORF">JZ751_012919</name>
</gene>
<dbReference type="InterPro" id="IPR018378">
    <property type="entry name" value="C-type_lectin_CS"/>
</dbReference>
<dbReference type="InterPro" id="IPR016186">
    <property type="entry name" value="C-type_lectin-like/link_sf"/>
</dbReference>
<dbReference type="InterPro" id="IPR050111">
    <property type="entry name" value="C-type_lectin/snaclec_domain"/>
</dbReference>
<accession>A0A8T2MYQ4</accession>
<evidence type="ECO:0000256" key="2">
    <source>
        <dbReference type="SAM" id="SignalP"/>
    </source>
</evidence>
<keyword evidence="5" id="KW-1185">Reference proteome</keyword>
<sequence length="149" mass="16648">MKAASALVLVFLLVSVAAMTIEKRLKKFFPPVCKKANGTNWYKVGSYCVKYFKGPVEFGTAETNCAKDAPGGHLASVHSTKTYIWTDASPWNYQAWESGEPGSWFWKSEHCVEMDYNVNKKWYDSACNTKLGYMCAYKLQAATEGGGQE</sequence>
<reference evidence="4" key="1">
    <citation type="thesis" date="2021" institute="BYU ScholarsArchive" country="Provo, UT, USA">
        <title>Applications of and Algorithms for Genome Assembly and Genomic Analyses with an Emphasis on Marine Teleosts.</title>
        <authorList>
            <person name="Pickett B.D."/>
        </authorList>
    </citation>
    <scope>NUCLEOTIDE SEQUENCE</scope>
    <source>
        <strain evidence="4">HI-2016</strain>
    </source>
</reference>
<dbReference type="Proteomes" id="UP000824540">
    <property type="component" value="Unassembled WGS sequence"/>
</dbReference>
<dbReference type="Gene3D" id="3.10.100.10">
    <property type="entry name" value="Mannose-Binding Protein A, subunit A"/>
    <property type="match status" value="2"/>
</dbReference>
<feature type="domain" description="C-type lectin" evidence="3">
    <location>
        <begin position="44"/>
        <end position="136"/>
    </location>
</feature>
<keyword evidence="1" id="KW-1015">Disulfide bond</keyword>
<evidence type="ECO:0000259" key="3">
    <source>
        <dbReference type="PROSITE" id="PS50041"/>
    </source>
</evidence>
<evidence type="ECO:0000256" key="1">
    <source>
        <dbReference type="ARBA" id="ARBA00023157"/>
    </source>
</evidence>
<dbReference type="PANTHER" id="PTHR22803">
    <property type="entry name" value="MANNOSE, PHOSPHOLIPASE, LECTIN RECEPTOR RELATED"/>
    <property type="match status" value="1"/>
</dbReference>
<dbReference type="Pfam" id="PF00059">
    <property type="entry name" value="Lectin_C"/>
    <property type="match status" value="1"/>
</dbReference>
<dbReference type="EMBL" id="JAFBMS010000208">
    <property type="protein sequence ID" value="KAG9333265.1"/>
    <property type="molecule type" value="Genomic_DNA"/>
</dbReference>
<dbReference type="PROSITE" id="PS50041">
    <property type="entry name" value="C_TYPE_LECTIN_2"/>
    <property type="match status" value="1"/>
</dbReference>
<dbReference type="CDD" id="cd00037">
    <property type="entry name" value="CLECT"/>
    <property type="match status" value="1"/>
</dbReference>
<dbReference type="SMART" id="SM00034">
    <property type="entry name" value="CLECT"/>
    <property type="match status" value="1"/>
</dbReference>
<evidence type="ECO:0000313" key="5">
    <source>
        <dbReference type="Proteomes" id="UP000824540"/>
    </source>
</evidence>
<feature type="signal peptide" evidence="2">
    <location>
        <begin position="1"/>
        <end position="18"/>
    </location>
</feature>
<keyword evidence="2" id="KW-0732">Signal</keyword>
<dbReference type="SUPFAM" id="SSF56436">
    <property type="entry name" value="C-type lectin-like"/>
    <property type="match status" value="1"/>
</dbReference>
<comment type="caution">
    <text evidence="4">The sequence shown here is derived from an EMBL/GenBank/DDBJ whole genome shotgun (WGS) entry which is preliminary data.</text>
</comment>
<feature type="chain" id="PRO_5035715630" description="C-type lectin domain-containing protein" evidence="2">
    <location>
        <begin position="19"/>
        <end position="149"/>
    </location>
</feature>
<evidence type="ECO:0000313" key="4">
    <source>
        <dbReference type="EMBL" id="KAG9333265.1"/>
    </source>
</evidence>
<name>A0A8T2MYQ4_9TELE</name>
<dbReference type="PROSITE" id="PS00615">
    <property type="entry name" value="C_TYPE_LECTIN_1"/>
    <property type="match status" value="1"/>
</dbReference>
<dbReference type="InterPro" id="IPR016187">
    <property type="entry name" value="CTDL_fold"/>
</dbReference>
<dbReference type="InterPro" id="IPR001304">
    <property type="entry name" value="C-type_lectin-like"/>
</dbReference>
<protein>
    <recommendedName>
        <fullName evidence="3">C-type lectin domain-containing protein</fullName>
    </recommendedName>
</protein>